<dbReference type="VEuPathDB" id="PiroplasmaDB:BOVATA_025880"/>
<dbReference type="SUPFAM" id="SSF52047">
    <property type="entry name" value="RNI-like"/>
    <property type="match status" value="2"/>
</dbReference>
<evidence type="ECO:0000256" key="1">
    <source>
        <dbReference type="SAM" id="MobiDB-lite"/>
    </source>
</evidence>
<evidence type="ECO:0000313" key="3">
    <source>
        <dbReference type="Proteomes" id="UP000236319"/>
    </source>
</evidence>
<dbReference type="InterPro" id="IPR032675">
    <property type="entry name" value="LRR_dom_sf"/>
</dbReference>
<dbReference type="Proteomes" id="UP000236319">
    <property type="component" value="Unassembled WGS sequence"/>
</dbReference>
<protein>
    <submittedName>
        <fullName evidence="2">Uncharacterized protein</fullName>
    </submittedName>
</protein>
<dbReference type="OrthoDB" id="360979at2759"/>
<evidence type="ECO:0000313" key="2">
    <source>
        <dbReference type="EMBL" id="GBE61095.1"/>
    </source>
</evidence>
<proteinExistence type="predicted"/>
<organism evidence="2 3">
    <name type="scientific">Babesia ovata</name>
    <dbReference type="NCBI Taxonomy" id="189622"/>
    <lineage>
        <taxon>Eukaryota</taxon>
        <taxon>Sar</taxon>
        <taxon>Alveolata</taxon>
        <taxon>Apicomplexa</taxon>
        <taxon>Aconoidasida</taxon>
        <taxon>Piroplasmida</taxon>
        <taxon>Babesiidae</taxon>
        <taxon>Babesia</taxon>
    </lineage>
</organism>
<dbReference type="Gene3D" id="3.80.10.10">
    <property type="entry name" value="Ribonuclease Inhibitor"/>
    <property type="match status" value="2"/>
</dbReference>
<name>A0A2H6KDM8_9APIC</name>
<dbReference type="RefSeq" id="XP_028867338.1">
    <property type="nucleotide sequence ID" value="XM_029011505.1"/>
</dbReference>
<dbReference type="EMBL" id="BDSA01000002">
    <property type="protein sequence ID" value="GBE61095.1"/>
    <property type="molecule type" value="Genomic_DNA"/>
</dbReference>
<gene>
    <name evidence="2" type="ORF">BOVATA_025880</name>
</gene>
<comment type="caution">
    <text evidence="2">The sequence shown here is derived from an EMBL/GenBank/DDBJ whole genome shotgun (WGS) entry which is preliminary data.</text>
</comment>
<keyword evidence="3" id="KW-1185">Reference proteome</keyword>
<reference evidence="2 3" key="1">
    <citation type="journal article" date="2017" name="BMC Genomics">
        <title>Whole-genome assembly of Babesia ovata and comparative genomics between closely related pathogens.</title>
        <authorList>
            <person name="Yamagishi J."/>
            <person name="Asada M."/>
            <person name="Hakimi H."/>
            <person name="Tanaka T.Q."/>
            <person name="Sugimoto C."/>
            <person name="Kawazu S."/>
        </authorList>
    </citation>
    <scope>NUCLEOTIDE SEQUENCE [LARGE SCALE GENOMIC DNA]</scope>
    <source>
        <strain evidence="2 3">Miyake</strain>
    </source>
</reference>
<dbReference type="GeneID" id="39874865"/>
<sequence length="1399" mass="157803">MNRGPQSRGDIQYQRLWTPIDPSGLIRICCDVNEADTHSQLIVNHDPSTSLRVTSKHAALRTSHVDIVSTGERLRFPPASTRVCQKLVASELSSANGDRRGARGPVRPITDDGGAGEKAQESSNTDGNAVGVDEVIDVQGSDRSNRRYGGGSGRRRNRHGDEGDELLPCSTQDPYSPAPDVDRLLDDMVTNLKRLPLVRNDCEQCARQCKLSDVADASQNPVDLSVPCAHALGLRHAPDVQGFYGSSRGPADNYMEIDASCGEPYSPGAKNRRLARLTTAAPRDLNDGEAATSDDDVEHLLTYRQETVVGDAYNLDYSSEKDMSKLMESTKVVAPLLDALDMSLLRNVNARLRPRDGNEVDPASLLNDLTDIGGDNGGGDFNRDGLVALTGTVVDPHAYKQALWNCPSEYRVEGIQSTPSPVLTVRSNRQDISDDLAFYTSDTFRSSSDELETGQSDRPGLQPGMYVQESESEVYYDSDMSLEVLLAKYLLLRKRSDCEASVLKTLKHLICGRLNKERLYLWHRSGSKSSEKPSEMYGGNVMLQTLHRVLQTFDVTGSASLDTVEDAASTTGRKDDGRDTSVYTYSSISVSSYRSINESMFVPVNDREVEQSWILDLHKTFVEIYGVLTVEDENRSEVLPDDSDQLYCELIGDTLSMYPLRDMTVTSADMFESRPIIVMRIDDSFTCTPVTANRSGKYTIRINTRQYRMRGRRPSDDEEGLFLKLSSGQYDIMRWFIALSTRPKVSSFLYLLENRHQMHLYNINLYFILYPNCREVDFSYLMFDADLERDVVKSYVRPPIRRLIMAHRSLSDADLPDLCSTWGFEIDTLDLSHNSLELRECGSQFVNYLKKARVRRLFLDGNPISAQAIEALSTLFIGSNLRHLSFRGCALDDCIVPVLRRSNNAMTIKDRLTVDARAVTGSESTQHFLKSYPLKRIKVATADQHLPHPELDVETFMDCHTVEQIGRLGILFSGRLLAAKPREVKFRFCGLCRPRNVSYTFGSDYCFFEFRPPYLILRDVEENSSKGARGSKAPSKPAIYYVAGCDIALMNNLRWLQLKLNTPRAISLWRKSDLNGDTKDDNGANDDSNKRGGRRILVRAYTDASTRRWFELMNRHMAGTHYVRYVRKHPKAVLSRHILSFCRRPDASHLVLYDLPYDRTLWSAFFRGINSLSCVRVLDFSNKKLTVENMDYPDLLYGDLHLHRLDFSFNRLDLRNAERTVFNGILPPVSVEVYNVSYNPLGDCDLSADLFVSACVRANAVKVCFNYCSLSDRFLDTVVKLLENIRVPEDDSRLEVVELEGNSFTSHHLQAFVEQMLLSLPSLDAIRLHGSVTSNELPDSIFNDKDLMTFERFSPTEPQFGRFIRKTYVLKPKKTTRESVAQLLKERMGSGETPENTQK</sequence>
<accession>A0A2H6KDM8</accession>
<feature type="region of interest" description="Disordered" evidence="1">
    <location>
        <begin position="93"/>
        <end position="180"/>
    </location>
</feature>